<dbReference type="InterPro" id="IPR000572">
    <property type="entry name" value="OxRdtase_Mopterin-bd_dom"/>
</dbReference>
<feature type="transmembrane region" description="Helical" evidence="2">
    <location>
        <begin position="126"/>
        <end position="143"/>
    </location>
</feature>
<name>A0A2H1JCQ6_BRELN</name>
<reference evidence="5" key="1">
    <citation type="submission" date="2017-03" db="EMBL/GenBank/DDBJ databases">
        <authorList>
            <person name="Monnet C."/>
        </authorList>
    </citation>
    <scope>NUCLEOTIDE SEQUENCE [LARGE SCALE GENOMIC DNA]</scope>
    <source>
        <strain evidence="5">Mu101</strain>
    </source>
</reference>
<dbReference type="EMBL" id="FXZA01000012">
    <property type="protein sequence ID" value="SMX85249.1"/>
    <property type="molecule type" value="Genomic_DNA"/>
</dbReference>
<feature type="domain" description="Oxidoreductase molybdopterin-binding" evidence="3">
    <location>
        <begin position="251"/>
        <end position="400"/>
    </location>
</feature>
<evidence type="ECO:0000259" key="3">
    <source>
        <dbReference type="Pfam" id="PF00174"/>
    </source>
</evidence>
<dbReference type="InterPro" id="IPR036374">
    <property type="entry name" value="OxRdtase_Mopterin-bd_sf"/>
</dbReference>
<evidence type="ECO:0000313" key="5">
    <source>
        <dbReference type="Proteomes" id="UP000234498"/>
    </source>
</evidence>
<dbReference type="PANTHER" id="PTHR19372">
    <property type="entry name" value="SULFITE REDUCTASE"/>
    <property type="match status" value="1"/>
</dbReference>
<feature type="region of interest" description="Disordered" evidence="1">
    <location>
        <begin position="500"/>
        <end position="526"/>
    </location>
</feature>
<sequence length="526" mass="54943">MMAGSRRTWLSVVTGVVATLIYFGTAELIARSLDVASAPALLIGQALIPLMPTVLIKSAIAVFGTHDKLALVITIVAGGAECGAIIGWIGARRRSLALVVLIGFGLLPAVVGVSSGAGLAATGPSLGGAAAGAAAFLVLLHLAGTEDHSSADTAAAGDDQQNRTPARPGRRAFFGLAAGLSAVGIAAVAAGQSAATLVRSAAGTVTKLVLPRPATSAPEIPAGAELDVSGLTPLVTETSDFYRIDTALFPPSIDAGTWMLRVHGMVENEFTITMAELLDFPLQEHYVTLTCVSNEVGGDLVGNAKWLGYPIRDLLARAKPHTGADMVLSGSDDGFTASTPLEVLTDDRAALLAVAMNGHALPRDHGYPARLVVPELYGYVSATKWVTDLEVTRFADREAYWTTRGWSTHGPVLVASRIDVPRPGATVAPKSGDRIVTAGMAWAQHTGIAKVQVRIDNGDWAEAELSEKLTADTWRQWRCEHTGLSSGTHTVAVRAIDQAGNVQTSERRPPIPGAATGLHERQFTVE</sequence>
<dbReference type="GO" id="GO:0008482">
    <property type="term" value="F:sulfite oxidase activity"/>
    <property type="evidence" value="ECO:0007669"/>
    <property type="project" value="TreeGrafter"/>
</dbReference>
<dbReference type="Pfam" id="PF00174">
    <property type="entry name" value="Oxidored_molyb"/>
    <property type="match status" value="1"/>
</dbReference>
<protein>
    <submittedName>
        <fullName evidence="4">DMSO/TMAO reductase YedYZ, molybdopterin-dependent catalytic subunit</fullName>
    </submittedName>
</protein>
<keyword evidence="2" id="KW-1133">Transmembrane helix</keyword>
<dbReference type="Gene3D" id="2.60.40.650">
    <property type="match status" value="1"/>
</dbReference>
<gene>
    <name evidence="4" type="ORF">BLIN101_02177</name>
</gene>
<dbReference type="Gene3D" id="3.90.420.10">
    <property type="entry name" value="Oxidoreductase, molybdopterin-binding domain"/>
    <property type="match status" value="1"/>
</dbReference>
<evidence type="ECO:0000256" key="1">
    <source>
        <dbReference type="SAM" id="MobiDB-lite"/>
    </source>
</evidence>
<dbReference type="AlphaFoldDB" id="A0A2H1JCQ6"/>
<feature type="transmembrane region" description="Helical" evidence="2">
    <location>
        <begin position="96"/>
        <end position="120"/>
    </location>
</feature>
<evidence type="ECO:0000313" key="4">
    <source>
        <dbReference type="EMBL" id="SMX85249.1"/>
    </source>
</evidence>
<accession>A0A2H1JCQ6</accession>
<dbReference type="SUPFAM" id="SSF81296">
    <property type="entry name" value="E set domains"/>
    <property type="match status" value="1"/>
</dbReference>
<dbReference type="SUPFAM" id="SSF56524">
    <property type="entry name" value="Oxidoreductase molybdopterin-binding domain"/>
    <property type="match status" value="1"/>
</dbReference>
<dbReference type="Proteomes" id="UP000234498">
    <property type="component" value="Unassembled WGS sequence"/>
</dbReference>
<feature type="transmembrane region" description="Helical" evidence="2">
    <location>
        <begin position="172"/>
        <end position="191"/>
    </location>
</feature>
<keyword evidence="2" id="KW-0472">Membrane</keyword>
<dbReference type="GO" id="GO:0043546">
    <property type="term" value="F:molybdopterin cofactor binding"/>
    <property type="evidence" value="ECO:0007669"/>
    <property type="project" value="TreeGrafter"/>
</dbReference>
<dbReference type="GO" id="GO:0006790">
    <property type="term" value="P:sulfur compound metabolic process"/>
    <property type="evidence" value="ECO:0007669"/>
    <property type="project" value="TreeGrafter"/>
</dbReference>
<dbReference type="GO" id="GO:0020037">
    <property type="term" value="F:heme binding"/>
    <property type="evidence" value="ECO:0007669"/>
    <property type="project" value="TreeGrafter"/>
</dbReference>
<organism evidence="4 5">
    <name type="scientific">Brevibacterium linens</name>
    <dbReference type="NCBI Taxonomy" id="1703"/>
    <lineage>
        <taxon>Bacteria</taxon>
        <taxon>Bacillati</taxon>
        <taxon>Actinomycetota</taxon>
        <taxon>Actinomycetes</taxon>
        <taxon>Micrococcales</taxon>
        <taxon>Brevibacteriaceae</taxon>
        <taxon>Brevibacterium</taxon>
    </lineage>
</organism>
<evidence type="ECO:0000256" key="2">
    <source>
        <dbReference type="SAM" id="Phobius"/>
    </source>
</evidence>
<dbReference type="PANTHER" id="PTHR19372:SF7">
    <property type="entry name" value="SULFITE OXIDASE, MITOCHONDRIAL"/>
    <property type="match status" value="1"/>
</dbReference>
<proteinExistence type="predicted"/>
<feature type="transmembrane region" description="Helical" evidence="2">
    <location>
        <begin position="69"/>
        <end position="89"/>
    </location>
</feature>
<dbReference type="InterPro" id="IPR014756">
    <property type="entry name" value="Ig_E-set"/>
</dbReference>
<keyword evidence="2" id="KW-0812">Transmembrane</keyword>
<feature type="transmembrane region" description="Helical" evidence="2">
    <location>
        <begin position="12"/>
        <end position="30"/>
    </location>
</feature>